<evidence type="ECO:0000259" key="4">
    <source>
        <dbReference type="SMART" id="SM00701"/>
    </source>
</evidence>
<protein>
    <recommendedName>
        <fullName evidence="7">N-acetylmuramoyl-L-alanine amidase</fullName>
    </recommendedName>
</protein>
<feature type="chain" id="PRO_5046376628" description="N-acetylmuramoyl-L-alanine amidase" evidence="2">
    <location>
        <begin position="27"/>
        <end position="676"/>
    </location>
</feature>
<dbReference type="Gene3D" id="3.40.80.10">
    <property type="entry name" value="Peptidoglycan recognition protein-like"/>
    <property type="match status" value="1"/>
</dbReference>
<evidence type="ECO:0000313" key="5">
    <source>
        <dbReference type="EMBL" id="GAA1720881.1"/>
    </source>
</evidence>
<dbReference type="EMBL" id="BAAAPM010000003">
    <property type="protein sequence ID" value="GAA1720881.1"/>
    <property type="molecule type" value="Genomic_DNA"/>
</dbReference>
<dbReference type="RefSeq" id="WP_344247322.1">
    <property type="nucleotide sequence ID" value="NZ_BAAAPM010000003.1"/>
</dbReference>
<keyword evidence="6" id="KW-1185">Reference proteome</keyword>
<comment type="caution">
    <text evidence="5">The sequence shown here is derived from an EMBL/GenBank/DDBJ whole genome shotgun (WGS) entry which is preliminary data.</text>
</comment>
<evidence type="ECO:0000256" key="1">
    <source>
        <dbReference type="ARBA" id="ARBA00007553"/>
    </source>
</evidence>
<dbReference type="SUPFAM" id="SSF55846">
    <property type="entry name" value="N-acetylmuramoyl-L-alanine amidase-like"/>
    <property type="match status" value="1"/>
</dbReference>
<sequence length="676" mass="70319">MHARLLATGGVLIGLVATGLVPAAQAVPPTAGDVAVTLPDGRTAADARPAAHPVAAQVARTTLRAGAKSDTRTATADVTGFGTVGVTWESAADTGDLTVQVRTSEDGRTWSPWETVETEVGPHGTVDGTAPLVVGEVARVAARVTGPGVARIDGLTLAVVDPGESIADDDVPAPAEAVSPHGASVATAVTPPTAPAINSRAAWGADESLATWEPEQGQIRAAAIHHTAHSDTANAYAAADVPAILRGIYAYHAKTLGWGDIGYNFLVDRYGRVWEGRKGGITKQTIAAHARGYNTNSTGISVLGNFDTGTVPDAAVDAVVRLAAWKLALHGVDADATTVIGDATLPTIFGHRDVAATACPGASLYQRLGEIRRRAAAAQDAAAQDAAAPDPTALVVPHGTFVRHPDGRVAMVENGRGHVASCTVVQHYGATCAGARAVTAAQWNALTPGGRLYRTLHANDGRIYYLQDGRKKEVYDWASLDAAGLSRTSVSSGANAITRLPYGKPVVRGGVVVIDRSNGSLQLVVDGKRSPLPSSFDGHTPIGALKHRKLDGPSVDRMTAARATNGVVRLEGTTRRYVLSTRGLVRIDGTGSLRSATDVRVWDPTLKRVVPTVVAKKVGKVALRVQGATRLYVLKNGVLHPVASKSRLTRIFGGTTPTVHVVLRTTKVEFPVGTAW</sequence>
<dbReference type="Pfam" id="PF01510">
    <property type="entry name" value="Amidase_2"/>
    <property type="match status" value="1"/>
</dbReference>
<dbReference type="InterPro" id="IPR002502">
    <property type="entry name" value="Amidase_domain"/>
</dbReference>
<dbReference type="CDD" id="cd06583">
    <property type="entry name" value="PGRP"/>
    <property type="match status" value="1"/>
</dbReference>
<evidence type="ECO:0000259" key="3">
    <source>
        <dbReference type="SMART" id="SM00644"/>
    </source>
</evidence>
<dbReference type="PANTHER" id="PTHR11022:SF41">
    <property type="entry name" value="PEPTIDOGLYCAN-RECOGNITION PROTEIN LC-RELATED"/>
    <property type="match status" value="1"/>
</dbReference>
<feature type="domain" description="Peptidoglycan recognition protein family" evidence="4">
    <location>
        <begin position="195"/>
        <end position="355"/>
    </location>
</feature>
<comment type="similarity">
    <text evidence="1">Belongs to the N-acetylmuramoyl-L-alanine amidase 2 family.</text>
</comment>
<organism evidence="5 6">
    <name type="scientific">Isoptericola hypogeus</name>
    <dbReference type="NCBI Taxonomy" id="300179"/>
    <lineage>
        <taxon>Bacteria</taxon>
        <taxon>Bacillati</taxon>
        <taxon>Actinomycetota</taxon>
        <taxon>Actinomycetes</taxon>
        <taxon>Micrococcales</taxon>
        <taxon>Promicromonosporaceae</taxon>
        <taxon>Isoptericola</taxon>
    </lineage>
</organism>
<accession>A0ABN2JA32</accession>
<evidence type="ECO:0000313" key="6">
    <source>
        <dbReference type="Proteomes" id="UP001501138"/>
    </source>
</evidence>
<proteinExistence type="inferred from homology"/>
<reference evidence="5 6" key="1">
    <citation type="journal article" date="2019" name="Int. J. Syst. Evol. Microbiol.">
        <title>The Global Catalogue of Microorganisms (GCM) 10K type strain sequencing project: providing services to taxonomists for standard genome sequencing and annotation.</title>
        <authorList>
            <consortium name="The Broad Institute Genomics Platform"/>
            <consortium name="The Broad Institute Genome Sequencing Center for Infectious Disease"/>
            <person name="Wu L."/>
            <person name="Ma J."/>
        </authorList>
    </citation>
    <scope>NUCLEOTIDE SEQUENCE [LARGE SCALE GENOMIC DNA]</scope>
    <source>
        <strain evidence="5 6">JCM 15589</strain>
    </source>
</reference>
<dbReference type="SMART" id="SM00701">
    <property type="entry name" value="PGRP"/>
    <property type="match status" value="1"/>
</dbReference>
<evidence type="ECO:0000256" key="2">
    <source>
        <dbReference type="SAM" id="SignalP"/>
    </source>
</evidence>
<name>A0ABN2JA32_9MICO</name>
<dbReference type="InterPro" id="IPR036505">
    <property type="entry name" value="Amidase/PGRP_sf"/>
</dbReference>
<dbReference type="SMART" id="SM00644">
    <property type="entry name" value="Ami_2"/>
    <property type="match status" value="1"/>
</dbReference>
<feature type="signal peptide" evidence="2">
    <location>
        <begin position="1"/>
        <end position="26"/>
    </location>
</feature>
<dbReference type="InterPro" id="IPR006619">
    <property type="entry name" value="PGRP_domain_met/bac"/>
</dbReference>
<evidence type="ECO:0008006" key="7">
    <source>
        <dbReference type="Google" id="ProtNLM"/>
    </source>
</evidence>
<dbReference type="Proteomes" id="UP001501138">
    <property type="component" value="Unassembled WGS sequence"/>
</dbReference>
<dbReference type="PANTHER" id="PTHR11022">
    <property type="entry name" value="PEPTIDOGLYCAN RECOGNITION PROTEIN"/>
    <property type="match status" value="1"/>
</dbReference>
<dbReference type="InterPro" id="IPR015510">
    <property type="entry name" value="PGRP"/>
</dbReference>
<keyword evidence="2" id="KW-0732">Signal</keyword>
<gene>
    <name evidence="5" type="ORF">GCM10009809_15660</name>
</gene>
<feature type="domain" description="N-acetylmuramoyl-L-alanine amidase" evidence="3">
    <location>
        <begin position="207"/>
        <end position="361"/>
    </location>
</feature>